<keyword evidence="1 9" id="KW-0963">Cytoplasm</keyword>
<dbReference type="Pfam" id="PF17770">
    <property type="entry name" value="RNase_J_C"/>
    <property type="match status" value="1"/>
</dbReference>
<feature type="binding site" evidence="12">
    <location>
        <position position="395"/>
    </location>
    <ligand>
        <name>Zn(2+)</name>
        <dbReference type="ChEBI" id="CHEBI:29105"/>
        <label>1</label>
        <note>catalytic</note>
    </ligand>
</feature>
<dbReference type="InterPro" id="IPR001587">
    <property type="entry name" value="RNase_J_CS"/>
</dbReference>
<dbReference type="Gene3D" id="3.40.50.10710">
    <property type="entry name" value="Metallo-hydrolase/oxidoreductase"/>
    <property type="match status" value="1"/>
</dbReference>
<comment type="cofactor">
    <cofactor evidence="12">
        <name>Zn(2+)</name>
        <dbReference type="ChEBI" id="CHEBI:29105"/>
    </cofactor>
    <text evidence="12">Binds 2 Zn(2+) ions per subunit. It is not clear if Zn(2+) or Mg(2+) is physiologically important.</text>
</comment>
<dbReference type="Proteomes" id="UP000001784">
    <property type="component" value="Chromosome"/>
</dbReference>
<feature type="active site" description="Proton acceptor" evidence="10">
    <location>
        <position position="373"/>
    </location>
</feature>
<evidence type="ECO:0000256" key="9">
    <source>
        <dbReference type="HAMAP-Rule" id="MF_01491"/>
    </source>
</evidence>
<feature type="binding site" evidence="12">
    <location>
        <position position="53"/>
    </location>
    <ligand>
        <name>Ca(2+)</name>
        <dbReference type="ChEBI" id="CHEBI:29108"/>
    </ligand>
</feature>
<dbReference type="RefSeq" id="WP_011698454.1">
    <property type="nucleotide sequence ID" value="NC_008554.1"/>
</dbReference>
<evidence type="ECO:0000256" key="1">
    <source>
        <dbReference type="ARBA" id="ARBA00022490"/>
    </source>
</evidence>
<dbReference type="GO" id="GO:0004534">
    <property type="term" value="F:5'-3' RNA exonuclease activity"/>
    <property type="evidence" value="ECO:0007669"/>
    <property type="project" value="UniProtKB-UniRule"/>
</dbReference>
<feature type="domain" description="Metallo-beta-lactamase" evidence="13">
    <location>
        <begin position="25"/>
        <end position="220"/>
    </location>
</feature>
<dbReference type="SUPFAM" id="SSF56281">
    <property type="entry name" value="Metallo-hydrolase/oxidoreductase"/>
    <property type="match status" value="1"/>
</dbReference>
<keyword evidence="7 9" id="KW-0269">Exonuclease</keyword>
<dbReference type="GO" id="GO:0006364">
    <property type="term" value="P:rRNA processing"/>
    <property type="evidence" value="ECO:0007669"/>
    <property type="project" value="UniProtKB-UniRule"/>
</dbReference>
<feature type="binding site" evidence="12">
    <location>
        <position position="78"/>
    </location>
    <ligand>
        <name>Zn(2+)</name>
        <dbReference type="ChEBI" id="CHEBI:29105"/>
        <label>2</label>
        <note>catalytic</note>
    </ligand>
</feature>
<feature type="binding site" evidence="11">
    <location>
        <begin position="237"/>
        <end position="239"/>
    </location>
    <ligand>
        <name>substrate</name>
    </ligand>
</feature>
<dbReference type="STRING" id="335543.Sfum_1597"/>
<feature type="binding site" evidence="12">
    <location>
        <position position="168"/>
    </location>
    <ligand>
        <name>Zn(2+)</name>
        <dbReference type="ChEBI" id="CHEBI:29105"/>
        <label>1</label>
        <note>catalytic</note>
    </ligand>
</feature>
<comment type="cofactor">
    <cofactor evidence="12">
        <name>Ca(2+)</name>
        <dbReference type="ChEBI" id="CHEBI:29108"/>
    </cofactor>
    <text evidence="12">Binds 1 Ca(2+) cation per subunit. Seen in 1 crystal structure, it is not clear if it is physiologically important.</text>
</comment>
<evidence type="ECO:0000256" key="3">
    <source>
        <dbReference type="ARBA" id="ARBA00022723"/>
    </source>
</evidence>
<keyword evidence="3 12" id="KW-0479">Metal-binding</keyword>
<dbReference type="InterPro" id="IPR004613">
    <property type="entry name" value="RNase_J"/>
</dbReference>
<dbReference type="GO" id="GO:0003723">
    <property type="term" value="F:RNA binding"/>
    <property type="evidence" value="ECO:0007669"/>
    <property type="project" value="UniProtKB-UniRule"/>
</dbReference>
<dbReference type="GO" id="GO:0005737">
    <property type="term" value="C:cytoplasm"/>
    <property type="evidence" value="ECO:0007669"/>
    <property type="project" value="UniProtKB-SubCell"/>
</dbReference>
<dbReference type="InterPro" id="IPR042173">
    <property type="entry name" value="RNase_J_2"/>
</dbReference>
<dbReference type="AlphaFoldDB" id="A0LIN2"/>
<dbReference type="Pfam" id="PF00753">
    <property type="entry name" value="Lactamase_B"/>
    <property type="match status" value="1"/>
</dbReference>
<dbReference type="Gene3D" id="3.10.20.580">
    <property type="match status" value="1"/>
</dbReference>
<name>A0LIN2_SYNFM</name>
<dbReference type="PANTHER" id="PTHR43694:SF1">
    <property type="entry name" value="RIBONUCLEASE J"/>
    <property type="match status" value="1"/>
</dbReference>
<dbReference type="NCBIfam" id="TIGR00649">
    <property type="entry name" value="MG423"/>
    <property type="match status" value="1"/>
</dbReference>
<dbReference type="PANTHER" id="PTHR43694">
    <property type="entry name" value="RIBONUCLEASE J"/>
    <property type="match status" value="1"/>
</dbReference>
<dbReference type="GO" id="GO:0004521">
    <property type="term" value="F:RNA endonuclease activity"/>
    <property type="evidence" value="ECO:0007669"/>
    <property type="project" value="UniProtKB-UniRule"/>
</dbReference>
<reference evidence="14 15" key="1">
    <citation type="submission" date="2006-10" db="EMBL/GenBank/DDBJ databases">
        <title>Complete sequence of Syntrophobacter fumaroxidans MPOB.</title>
        <authorList>
            <consortium name="US DOE Joint Genome Institute"/>
            <person name="Copeland A."/>
            <person name="Lucas S."/>
            <person name="Lapidus A."/>
            <person name="Barry K."/>
            <person name="Detter J.C."/>
            <person name="Glavina del Rio T."/>
            <person name="Hammon N."/>
            <person name="Israni S."/>
            <person name="Pitluck S."/>
            <person name="Goltsman E.G."/>
            <person name="Martinez M."/>
            <person name="Schmutz J."/>
            <person name="Larimer F."/>
            <person name="Land M."/>
            <person name="Hauser L."/>
            <person name="Kyrpides N."/>
            <person name="Kim E."/>
            <person name="Boone D.R."/>
            <person name="Brockman F."/>
            <person name="Culley D."/>
            <person name="Ferry J."/>
            <person name="Gunsalus R."/>
            <person name="McInerney M.J."/>
            <person name="Morrison M."/>
            <person name="Plugge C."/>
            <person name="Rohlin L."/>
            <person name="Scholten J."/>
            <person name="Sieber J."/>
            <person name="Stams A.J.M."/>
            <person name="Worm P."/>
            <person name="Henstra A.M."/>
            <person name="Richardson P."/>
        </authorList>
    </citation>
    <scope>NUCLEOTIDE SEQUENCE [LARGE SCALE GENOMIC DNA]</scope>
    <source>
        <strain evidence="15">DSM 10017 / MPOB</strain>
    </source>
</reference>
<keyword evidence="8 9" id="KW-0694">RNA-binding</keyword>
<dbReference type="HAMAP" id="MF_01491">
    <property type="entry name" value="RNase_J_bact"/>
    <property type="match status" value="1"/>
</dbReference>
<dbReference type="EC" id="3.1.-.-" evidence="9"/>
<feature type="binding site" evidence="12">
    <location>
        <position position="80"/>
    </location>
    <ligand>
        <name>Zn(2+)</name>
        <dbReference type="ChEBI" id="CHEBI:29105"/>
        <label>1</label>
        <note>catalytic</note>
    </ligand>
</feature>
<keyword evidence="5 9" id="KW-0378">Hydrolase</keyword>
<organism evidence="14 15">
    <name type="scientific">Syntrophobacter fumaroxidans (strain DSM 10017 / MPOB)</name>
    <dbReference type="NCBI Taxonomy" id="335543"/>
    <lineage>
        <taxon>Bacteria</taxon>
        <taxon>Pseudomonadati</taxon>
        <taxon>Thermodesulfobacteriota</taxon>
        <taxon>Syntrophobacteria</taxon>
        <taxon>Syntrophobacterales</taxon>
        <taxon>Syntrophobacteraceae</taxon>
        <taxon>Syntrophobacter</taxon>
    </lineage>
</organism>
<dbReference type="InterPro" id="IPR041636">
    <property type="entry name" value="RNase_J_C"/>
</dbReference>
<gene>
    <name evidence="9" type="primary">rnj</name>
    <name evidence="14" type="ordered locus">Sfum_1597</name>
</gene>
<feature type="binding site" evidence="12">
    <location>
        <position position="146"/>
    </location>
    <ligand>
        <name>Zn(2+)</name>
        <dbReference type="ChEBI" id="CHEBI:29105"/>
        <label>1</label>
        <note>catalytic</note>
    </ligand>
</feature>
<dbReference type="InterPro" id="IPR030854">
    <property type="entry name" value="RNase_J_bac"/>
</dbReference>
<dbReference type="EMBL" id="CP000478">
    <property type="protein sequence ID" value="ABK17284.1"/>
    <property type="molecule type" value="Genomic_DNA"/>
</dbReference>
<dbReference type="SMART" id="SM00849">
    <property type="entry name" value="Lactamase_B"/>
    <property type="match status" value="1"/>
</dbReference>
<dbReference type="InterPro" id="IPR001279">
    <property type="entry name" value="Metallo-B-lactamas"/>
</dbReference>
<evidence type="ECO:0000256" key="11">
    <source>
        <dbReference type="PIRSR" id="PIRSR004803-2"/>
    </source>
</evidence>
<dbReference type="Pfam" id="PF07521">
    <property type="entry name" value="RMMBL"/>
    <property type="match status" value="1"/>
</dbReference>
<feature type="binding site" evidence="12">
    <location>
        <position position="82"/>
    </location>
    <ligand>
        <name>Zn(2+)</name>
        <dbReference type="ChEBI" id="CHEBI:29105"/>
        <label>1</label>
        <note>catalytic</note>
    </ligand>
</feature>
<dbReference type="InterPro" id="IPR036866">
    <property type="entry name" value="RibonucZ/Hydroxyglut_hydro"/>
</dbReference>
<keyword evidence="4 9" id="KW-0255">Endonuclease</keyword>
<keyword evidence="2 9" id="KW-0540">Nuclease</keyword>
<feature type="active site" description="Proton donor" evidence="10">
    <location>
        <position position="200"/>
    </location>
</feature>
<proteinExistence type="inferred from homology"/>
<dbReference type="HOGENOM" id="CLU_008727_3_1_7"/>
<comment type="similarity">
    <text evidence="9">Belongs to the metallo-beta-lactamase superfamily. RNA-metabolizing metallo-beta-lactamase-like family. Bacterial RNase J subfamily.</text>
</comment>
<comment type="function">
    <text evidence="9">An RNase that has 5'-3' exonuclease and possibly endonuclease activity. Involved in maturation of rRNA and in some organisms also mRNA maturation and/or decay.</text>
</comment>
<protein>
    <recommendedName>
        <fullName evidence="9">Ribonuclease J</fullName>
        <shortName evidence="9">RNase J</shortName>
        <ecNumber evidence="9">3.1.-.-</ecNumber>
    </recommendedName>
</protein>
<comment type="subunit">
    <text evidence="9">Homodimer, may be a subunit of the RNA degradosome.</text>
</comment>
<evidence type="ECO:0000256" key="10">
    <source>
        <dbReference type="PIRSR" id="PIRSR004803-1"/>
    </source>
</evidence>
<sequence length="561" mass="62927">MMQKQEDVQPSALKIIPLGGLGEIGLNMMVLEYEDTIVVIDAGLMFPEEDMLGIDIVIPDFTYLQKNRNRVRALLVTHGHEDHIGAIPFLLREVPVPIYATTLTLALIKEKLKEHGLLERSELCRVEPRETIGIGPFDIEFIQVCHSIPDGVGLAIRTPVGVIIHSGDFKIDNTPVDGRRFDMARFGKYGEQGVLALFADSTNVERPGYTLSEKDVGATLRDIFRECSGRIIVAVFASNLHRIQQVVQLAREFGRRVLLNGRSMVINVRIARELGYIDFPGDDEITLQDLAYLPDSEVLMLTTGSQGEPMSALTRMAFNDHKKLKVKPGDTIVLSSKFIPGNERTIQNIINHLYRHGAEVIYEQVRDIHVSGHAYREELKAMINVVQPNYFIPVHGEFRHLVKHRQLAVDTGVPEENCLLIENGGVVEFYPDGVLTGEHVETGRVLVDGKGVGDVGGLVLRDRRHLSEDGMVIASLVFNKETQELVSGPDILSRGFIHEEAKPELLDDAKCVIFETIDKQLSEGAELDCTVLQEDIRRELKRFFNRVLDRRPVIYPIVVEI</sequence>
<evidence type="ECO:0000256" key="8">
    <source>
        <dbReference type="ARBA" id="ARBA00022884"/>
    </source>
</evidence>
<dbReference type="InterPro" id="IPR055132">
    <property type="entry name" value="RNase_J_b_CASP"/>
</dbReference>
<evidence type="ECO:0000256" key="12">
    <source>
        <dbReference type="PIRSR" id="PIRSR004803-3"/>
    </source>
</evidence>
<dbReference type="Pfam" id="PF22505">
    <property type="entry name" value="RNase_J_b_CASP"/>
    <property type="match status" value="1"/>
</dbReference>
<comment type="subcellular location">
    <subcellularLocation>
        <location evidence="9">Cytoplasm</location>
    </subcellularLocation>
</comment>
<evidence type="ECO:0000256" key="5">
    <source>
        <dbReference type="ARBA" id="ARBA00022801"/>
    </source>
</evidence>
<feature type="binding site" evidence="12">
    <location>
        <position position="55"/>
    </location>
    <ligand>
        <name>Ca(2+)</name>
        <dbReference type="ChEBI" id="CHEBI:29108"/>
    </ligand>
</feature>
<dbReference type="KEGG" id="sfu:Sfum_1597"/>
<feature type="binding site" evidence="12">
    <location>
        <position position="448"/>
    </location>
    <ligand>
        <name>Ca(2+)</name>
        <dbReference type="ChEBI" id="CHEBI:29108"/>
    </ligand>
</feature>
<evidence type="ECO:0000256" key="7">
    <source>
        <dbReference type="ARBA" id="ARBA00022839"/>
    </source>
</evidence>
<evidence type="ECO:0000313" key="14">
    <source>
        <dbReference type="EMBL" id="ABK17284.1"/>
    </source>
</evidence>
<accession>A0LIN2</accession>
<dbReference type="InterPro" id="IPR011108">
    <property type="entry name" value="RMMBL"/>
</dbReference>
<dbReference type="PROSITE" id="PS01292">
    <property type="entry name" value="UPF0036"/>
    <property type="match status" value="1"/>
</dbReference>
<evidence type="ECO:0000313" key="15">
    <source>
        <dbReference type="Proteomes" id="UP000001784"/>
    </source>
</evidence>
<keyword evidence="6 12" id="KW-0862">Zinc</keyword>
<dbReference type="CDD" id="cd07714">
    <property type="entry name" value="RNaseJ_MBL-fold"/>
    <property type="match status" value="1"/>
</dbReference>
<keyword evidence="15" id="KW-1185">Reference proteome</keyword>
<dbReference type="Gene3D" id="3.60.15.10">
    <property type="entry name" value="Ribonuclease Z/Hydroxyacylglutathione hydrolase-like"/>
    <property type="match status" value="1"/>
</dbReference>
<dbReference type="InParanoid" id="A0LIN2"/>
<evidence type="ECO:0000256" key="6">
    <source>
        <dbReference type="ARBA" id="ARBA00022833"/>
    </source>
</evidence>
<evidence type="ECO:0000256" key="2">
    <source>
        <dbReference type="ARBA" id="ARBA00022722"/>
    </source>
</evidence>
<evidence type="ECO:0000259" key="13">
    <source>
        <dbReference type="SMART" id="SM00849"/>
    </source>
</evidence>
<dbReference type="GO" id="GO:0008270">
    <property type="term" value="F:zinc ion binding"/>
    <property type="evidence" value="ECO:0007669"/>
    <property type="project" value="InterPro"/>
</dbReference>
<keyword evidence="9" id="KW-0698">rRNA processing</keyword>
<feature type="binding site" evidence="9 11">
    <location>
        <begin position="369"/>
        <end position="373"/>
    </location>
    <ligand>
        <name>substrate</name>
    </ligand>
</feature>
<dbReference type="eggNOG" id="COG0595">
    <property type="taxonomic scope" value="Bacteria"/>
</dbReference>
<evidence type="ECO:0000256" key="4">
    <source>
        <dbReference type="ARBA" id="ARBA00022759"/>
    </source>
</evidence>
<dbReference type="PIRSF" id="PIRSF004803">
    <property type="entry name" value="RnjA"/>
    <property type="match status" value="1"/>
</dbReference>
<feature type="binding site" evidence="12">
    <location>
        <position position="83"/>
    </location>
    <ligand>
        <name>Zn(2+)</name>
        <dbReference type="ChEBI" id="CHEBI:29105"/>
        <label>1</label>
        <note>catalytic</note>
    </ligand>
</feature>
<keyword evidence="12" id="KW-0106">Calcium</keyword>